<evidence type="ECO:0000313" key="1">
    <source>
        <dbReference type="EMBL" id="QJA49814.1"/>
    </source>
</evidence>
<protein>
    <submittedName>
        <fullName evidence="1">Uncharacterized protein</fullName>
    </submittedName>
</protein>
<reference evidence="1" key="1">
    <citation type="submission" date="2020-03" db="EMBL/GenBank/DDBJ databases">
        <title>The deep terrestrial virosphere.</title>
        <authorList>
            <person name="Holmfeldt K."/>
            <person name="Nilsson E."/>
            <person name="Simone D."/>
            <person name="Lopez-Fernandez M."/>
            <person name="Wu X."/>
            <person name="de Brujin I."/>
            <person name="Lundin D."/>
            <person name="Andersson A."/>
            <person name="Bertilsson S."/>
            <person name="Dopson M."/>
        </authorList>
    </citation>
    <scope>NUCLEOTIDE SEQUENCE</scope>
    <source>
        <strain evidence="1">TM448A01495</strain>
    </source>
</reference>
<accession>A0A6H1ZQG4</accession>
<organism evidence="1">
    <name type="scientific">viral metagenome</name>
    <dbReference type="NCBI Taxonomy" id="1070528"/>
    <lineage>
        <taxon>unclassified sequences</taxon>
        <taxon>metagenomes</taxon>
        <taxon>organismal metagenomes</taxon>
    </lineage>
</organism>
<dbReference type="EMBL" id="MT144156">
    <property type="protein sequence ID" value="QJA49814.1"/>
    <property type="molecule type" value="Genomic_DNA"/>
</dbReference>
<dbReference type="AlphaFoldDB" id="A0A6H1ZQG4"/>
<sequence length="66" mass="7598">MERILLVGADDVYKGGALVLQAAHEISSAASIIEFALSRHQRFMQQWLYNFQAIIEKKQVELTYEQ</sequence>
<gene>
    <name evidence="1" type="ORF">TM448A01495_0022</name>
</gene>
<proteinExistence type="predicted"/>
<name>A0A6H1ZQG4_9ZZZZ</name>